<dbReference type="PROSITE" id="PS50082">
    <property type="entry name" value="WD_REPEATS_2"/>
    <property type="match status" value="2"/>
</dbReference>
<evidence type="ECO:0008006" key="6">
    <source>
        <dbReference type="Google" id="ProtNLM"/>
    </source>
</evidence>
<dbReference type="Proteomes" id="UP001500840">
    <property type="component" value="Unassembled WGS sequence"/>
</dbReference>
<comment type="similarity">
    <text evidence="1">Belongs to the WD repeat LST8 family.</text>
</comment>
<dbReference type="Gene3D" id="2.130.10.10">
    <property type="entry name" value="YVTN repeat-like/Quinoprotein amine dehydrogenase"/>
    <property type="match status" value="2"/>
</dbReference>
<dbReference type="InterPro" id="IPR037588">
    <property type="entry name" value="MLST8"/>
</dbReference>
<dbReference type="InterPro" id="IPR001680">
    <property type="entry name" value="WD40_rpt"/>
</dbReference>
<evidence type="ECO:0000256" key="1">
    <source>
        <dbReference type="ARBA" id="ARBA00009890"/>
    </source>
</evidence>
<dbReference type="SUPFAM" id="SSF50978">
    <property type="entry name" value="WD40 repeat-like"/>
    <property type="match status" value="1"/>
</dbReference>
<keyword evidence="3" id="KW-1133">Transmembrane helix</keyword>
<feature type="repeat" description="WD" evidence="2">
    <location>
        <begin position="363"/>
        <end position="404"/>
    </location>
</feature>
<evidence type="ECO:0000313" key="4">
    <source>
        <dbReference type="EMBL" id="GAA4450384.1"/>
    </source>
</evidence>
<feature type="repeat" description="WD" evidence="2">
    <location>
        <begin position="499"/>
        <end position="530"/>
    </location>
</feature>
<evidence type="ECO:0000256" key="2">
    <source>
        <dbReference type="PROSITE-ProRule" id="PRU00221"/>
    </source>
</evidence>
<feature type="transmembrane region" description="Helical" evidence="3">
    <location>
        <begin position="19"/>
        <end position="38"/>
    </location>
</feature>
<keyword evidence="3" id="KW-0812">Transmembrane</keyword>
<keyword evidence="5" id="KW-1185">Reference proteome</keyword>
<dbReference type="RefSeq" id="WP_345321038.1">
    <property type="nucleotide sequence ID" value="NZ_BAABGA010000018.1"/>
</dbReference>
<dbReference type="PANTHER" id="PTHR19842:SF0">
    <property type="entry name" value="TARGET OF RAPAMYCIN COMPLEX SUBUNIT LST8"/>
    <property type="match status" value="1"/>
</dbReference>
<protein>
    <recommendedName>
        <fullName evidence="6">WD domain, G-beta repeat</fullName>
    </recommendedName>
</protein>
<name>A0ABP8MH60_9BACT</name>
<accession>A0ABP8MH60</accession>
<gene>
    <name evidence="4" type="ORF">GCM10023156_16620</name>
</gene>
<comment type="caution">
    <text evidence="4">The sequence shown here is derived from an EMBL/GenBank/DDBJ whole genome shotgun (WGS) entry which is preliminary data.</text>
</comment>
<dbReference type="SMART" id="SM00320">
    <property type="entry name" value="WD40"/>
    <property type="match status" value="3"/>
</dbReference>
<reference evidence="5" key="1">
    <citation type="journal article" date="2019" name="Int. J. Syst. Evol. Microbiol.">
        <title>The Global Catalogue of Microorganisms (GCM) 10K type strain sequencing project: providing services to taxonomists for standard genome sequencing and annotation.</title>
        <authorList>
            <consortium name="The Broad Institute Genomics Platform"/>
            <consortium name="The Broad Institute Genome Sequencing Center for Infectious Disease"/>
            <person name="Wu L."/>
            <person name="Ma J."/>
        </authorList>
    </citation>
    <scope>NUCLEOTIDE SEQUENCE [LARGE SCALE GENOMIC DNA]</scope>
    <source>
        <strain evidence="5">JCM 17759</strain>
    </source>
</reference>
<evidence type="ECO:0000256" key="3">
    <source>
        <dbReference type="SAM" id="Phobius"/>
    </source>
</evidence>
<keyword evidence="2" id="KW-0853">WD repeat</keyword>
<proteinExistence type="inferred from homology"/>
<dbReference type="PROSITE" id="PS50294">
    <property type="entry name" value="WD_REPEATS_REGION"/>
    <property type="match status" value="1"/>
</dbReference>
<keyword evidence="3" id="KW-0472">Membrane</keyword>
<sequence length="575" mass="63081">MAISIANPNHRNVLTKDEWIVVVPLIAILVTVSSQTGINKHLRYLLPAYPFAIIWISQAVRLAGAARPKLRKYGHTAMVACTAWAVSSSLWIYPHSMSYFNELAGGPRRGDQHLINSNIDWGQDLFYLRDELDKRGWRDVGMVYWGRFDPRLAGIEFDLPPRGPFEATSDARGRSRLLPKPGRYAISVNHIRGYAFLAPDGNGGLAMPRKDAYSYFQRWQPIATAGYSTRLYEISTTDVTELRQRLGFDNLPDLKIAINNNLSLDNSHATTVTAIANESAFLLGCADGSVKRFQLAEPMHQRQSATDGEANRQGVKLMPASTHSVAALASSPSGDRFVSGYANGDVFLATTETAREASSRIRLGTHDSRITAVAFSPDGTQVASASNDGIVQIWDTNGSGLSASIDCELTTTALGWVTSNQLLVGTGDWKTGRRGSIGRYDVTGQWLGDLENSRHLIIDLVATEDGRVIGRNHTGELSIWDGITGKKQFTLVGETSRQLSLSSDERWLAASVATGTIRIWELSTGDLVQQSKLLEHRIEEMAFVGTEPVLIAVDERGNTHEISITLDGTRPTQID</sequence>
<dbReference type="EMBL" id="BAABGA010000018">
    <property type="protein sequence ID" value="GAA4450384.1"/>
    <property type="molecule type" value="Genomic_DNA"/>
</dbReference>
<dbReference type="InterPro" id="IPR015943">
    <property type="entry name" value="WD40/YVTN_repeat-like_dom_sf"/>
</dbReference>
<evidence type="ECO:0000313" key="5">
    <source>
        <dbReference type="Proteomes" id="UP001500840"/>
    </source>
</evidence>
<organism evidence="4 5">
    <name type="scientific">Novipirellula rosea</name>
    <dbReference type="NCBI Taxonomy" id="1031540"/>
    <lineage>
        <taxon>Bacteria</taxon>
        <taxon>Pseudomonadati</taxon>
        <taxon>Planctomycetota</taxon>
        <taxon>Planctomycetia</taxon>
        <taxon>Pirellulales</taxon>
        <taxon>Pirellulaceae</taxon>
        <taxon>Novipirellula</taxon>
    </lineage>
</organism>
<dbReference type="InterPro" id="IPR036322">
    <property type="entry name" value="WD40_repeat_dom_sf"/>
</dbReference>
<dbReference type="PANTHER" id="PTHR19842">
    <property type="entry name" value="G BETA-LIKE PROTEIN GBL"/>
    <property type="match status" value="1"/>
</dbReference>
<dbReference type="Pfam" id="PF00400">
    <property type="entry name" value="WD40"/>
    <property type="match status" value="2"/>
</dbReference>